<evidence type="ECO:0000313" key="1">
    <source>
        <dbReference type="EMBL" id="SZX72992.1"/>
    </source>
</evidence>
<name>A0A383W756_TETOB</name>
<evidence type="ECO:0000313" key="2">
    <source>
        <dbReference type="Proteomes" id="UP000256970"/>
    </source>
</evidence>
<dbReference type="AlphaFoldDB" id="A0A383W756"/>
<protein>
    <submittedName>
        <fullName evidence="1">Uncharacterized protein</fullName>
    </submittedName>
</protein>
<dbReference type="EMBL" id="FNXT01001180">
    <property type="protein sequence ID" value="SZX72992.1"/>
    <property type="molecule type" value="Genomic_DNA"/>
</dbReference>
<sequence length="126" mass="13485">MDSLQRSGSKLPHVPSFNDFCSGIDPSEFAPSAPVAAPAAPLKIPGMTPAAKVDMSRSWSMDSDDYTPRSARTPSSFSQTFSRTLQLIYLSAAAAAAAVPPLLSARTPSSFSQTFSRALYEHMRTN</sequence>
<dbReference type="Proteomes" id="UP000256970">
    <property type="component" value="Unassembled WGS sequence"/>
</dbReference>
<gene>
    <name evidence="1" type="ORF">BQ4739_LOCUS13114</name>
</gene>
<keyword evidence="2" id="KW-1185">Reference proteome</keyword>
<proteinExistence type="predicted"/>
<organism evidence="1 2">
    <name type="scientific">Tetradesmus obliquus</name>
    <name type="common">Green alga</name>
    <name type="synonym">Acutodesmus obliquus</name>
    <dbReference type="NCBI Taxonomy" id="3088"/>
    <lineage>
        <taxon>Eukaryota</taxon>
        <taxon>Viridiplantae</taxon>
        <taxon>Chlorophyta</taxon>
        <taxon>core chlorophytes</taxon>
        <taxon>Chlorophyceae</taxon>
        <taxon>CS clade</taxon>
        <taxon>Sphaeropleales</taxon>
        <taxon>Scenedesmaceae</taxon>
        <taxon>Tetradesmus</taxon>
    </lineage>
</organism>
<reference evidence="1 2" key="1">
    <citation type="submission" date="2016-10" db="EMBL/GenBank/DDBJ databases">
        <authorList>
            <person name="Cai Z."/>
        </authorList>
    </citation>
    <scope>NUCLEOTIDE SEQUENCE [LARGE SCALE GENOMIC DNA]</scope>
</reference>
<accession>A0A383W756</accession>